<organism evidence="2 3">
    <name type="scientific">Rhizoctonia solani</name>
    <dbReference type="NCBI Taxonomy" id="456999"/>
    <lineage>
        <taxon>Eukaryota</taxon>
        <taxon>Fungi</taxon>
        <taxon>Dikarya</taxon>
        <taxon>Basidiomycota</taxon>
        <taxon>Agaricomycotina</taxon>
        <taxon>Agaricomycetes</taxon>
        <taxon>Cantharellales</taxon>
        <taxon>Ceratobasidiaceae</taxon>
        <taxon>Rhizoctonia</taxon>
    </lineage>
</organism>
<accession>A0A8H8NLW4</accession>
<name>A0A8H8NLW4_9AGAM</name>
<dbReference type="KEGG" id="rsx:RhiXN_03641"/>
<dbReference type="InterPro" id="IPR036188">
    <property type="entry name" value="FAD/NAD-bd_sf"/>
</dbReference>
<dbReference type="PANTHER" id="PTHR33840:SF1">
    <property type="entry name" value="TLE1 PHOSPHOLIPASE DOMAIN-CONTAINING PROTEIN"/>
    <property type="match status" value="1"/>
</dbReference>
<dbReference type="Gene3D" id="3.50.50.60">
    <property type="entry name" value="FAD/NAD(P)-binding domain"/>
    <property type="match status" value="1"/>
</dbReference>
<dbReference type="EMBL" id="CP059658">
    <property type="protein sequence ID" value="QRW15640.1"/>
    <property type="molecule type" value="Genomic_DNA"/>
</dbReference>
<reference evidence="2" key="1">
    <citation type="submission" date="2020-05" db="EMBL/GenBank/DDBJ databases">
        <title>Evolutionary and genomic comparisons of hybrid uninucleate and nonhybrid Rhizoctonia fungi.</title>
        <authorList>
            <person name="Li C."/>
            <person name="Chen X."/>
        </authorList>
    </citation>
    <scope>NUCLEOTIDE SEQUENCE</scope>
    <source>
        <strain evidence="2">AG-1 IA</strain>
    </source>
</reference>
<dbReference type="Gene3D" id="3.30.9.10">
    <property type="entry name" value="D-Amino Acid Oxidase, subunit A, domain 2"/>
    <property type="match status" value="1"/>
</dbReference>
<proteinExistence type="predicted"/>
<dbReference type="RefSeq" id="XP_043175877.1">
    <property type="nucleotide sequence ID" value="XM_043323458.1"/>
</dbReference>
<dbReference type="AlphaFoldDB" id="A0A8H8NLW4"/>
<evidence type="ECO:0000313" key="3">
    <source>
        <dbReference type="Proteomes" id="UP000650533"/>
    </source>
</evidence>
<feature type="domain" description="T6SS Phospholipase effector Tle1-like catalytic" evidence="1">
    <location>
        <begin position="20"/>
        <end position="275"/>
    </location>
</feature>
<protein>
    <recommendedName>
        <fullName evidence="1">T6SS Phospholipase effector Tle1-like catalytic domain-containing protein</fullName>
    </recommendedName>
</protein>
<gene>
    <name evidence="2" type="ORF">RhiXN_03641</name>
</gene>
<dbReference type="Proteomes" id="UP000650533">
    <property type="component" value="Chromosome 1"/>
</dbReference>
<dbReference type="Pfam" id="PF09994">
    <property type="entry name" value="T6SS_Tle1-like_cat"/>
    <property type="match status" value="1"/>
</dbReference>
<sequence length="616" mass="69242">MDADKEWTELPNEMGQEGPKYIMVFCDGTGKDGESLSQEEIPTNVYLLYKFVEQLPERVEVEGVTFGRIAHYIPGVGSRLQGTAGLLAKLHGMATVHTVVTAYLYIAAYYRPGDRICLFGYSRGAFAARKVASLIFHCGLSVGRDQLLKQWARREKPVCWIENQDGFKLEGKGQQSIPIKYLCVWDTVCAVRDLPHVAPVKEMLGIREEELTPNVEHALHALAFHENRKPFGVTLFEENATTHLEEVWFPGSHSDVGGGGELSHLPKISLEWMMRHLDIFNSAPVAEMVKLDYSITHSFNPHNASRQGKLAMMIREEDRIKSHRLSKRSQIHQSMHYLETILFKDIDKHLLNLNQLSERTGWNRLGYTIYCPLVDELMGTGTLDVTASRRSSLSLLQLTLPVLLDSVVKVALDRSEGHVTAFTISGFCDRVELYGIDEVLRTLALEQYKISLIVKFLNTTLEAANEVDLVQGGRITILLTPKQIDNTRMDMKKAAEAGLDTSAVEWVHPNTAFQRFETWQTCIFTQGRIFWLLKLTTKLYQAAKENSQTSGTWIDLFTNTPVASVEPITKGLHNYLVKTNRGDIKARLVGHATNGYASCLLPHLANLLHGIVPIQG</sequence>
<evidence type="ECO:0000313" key="2">
    <source>
        <dbReference type="EMBL" id="QRW15640.1"/>
    </source>
</evidence>
<dbReference type="PANTHER" id="PTHR33840">
    <property type="match status" value="1"/>
</dbReference>
<dbReference type="GeneID" id="67025921"/>
<evidence type="ECO:0000259" key="1">
    <source>
        <dbReference type="Pfam" id="PF09994"/>
    </source>
</evidence>
<dbReference type="InterPro" id="IPR018712">
    <property type="entry name" value="Tle1-like_cat"/>
</dbReference>
<dbReference type="SUPFAM" id="SSF51905">
    <property type="entry name" value="FAD/NAD(P)-binding domain"/>
    <property type="match status" value="1"/>
</dbReference>